<dbReference type="Proteomes" id="UP000789359">
    <property type="component" value="Unassembled WGS sequence"/>
</dbReference>
<evidence type="ECO:0000313" key="2">
    <source>
        <dbReference type="EMBL" id="CAD7286336.1"/>
    </source>
</evidence>
<comment type="caution">
    <text evidence="2">The sequence shown here is derived from an EMBL/GenBank/DDBJ whole genome shotgun (WGS) entry which is preliminary data.</text>
</comment>
<sequence length="204" mass="24356">MQGYILHTQKVKDEDLLVFILTQEYLVKSYRFYGARHPNIMLGHKIDFELVENIKFLPHLRNVIHLGFIWQLNRERLLIWQQFMRLVFTHLKDVDEVESVYFAQLENCAQKFEKQNPKRLIIESYVRILEHEGRLHSELECFVCDERISGEICLVRGFLPAHDSCLNQAGFSHEKIEKLFNTKSTTWLDDIDVERLYQILLEGF</sequence>
<evidence type="ECO:0000259" key="1">
    <source>
        <dbReference type="Pfam" id="PF13114"/>
    </source>
</evidence>
<name>A0ABM8Q0M8_9BACT</name>
<accession>A0ABM8Q0M8</accession>
<reference evidence="2 3" key="1">
    <citation type="submission" date="2020-11" db="EMBL/GenBank/DDBJ databases">
        <authorList>
            <person name="Peeters C."/>
        </authorList>
    </citation>
    <scope>NUCLEOTIDE SEQUENCE [LARGE SCALE GENOMIC DNA]</scope>
    <source>
        <strain evidence="2 3">LMG 8286</strain>
    </source>
</reference>
<dbReference type="EMBL" id="CAJHOE010000001">
    <property type="protein sequence ID" value="CAD7286336.1"/>
    <property type="molecule type" value="Genomic_DNA"/>
</dbReference>
<dbReference type="NCBIfam" id="NF010483">
    <property type="entry name" value="PRK13908.1"/>
    <property type="match status" value="1"/>
</dbReference>
<feature type="domain" description="DNA replication/recombination mediator RecO N-terminal" evidence="1">
    <location>
        <begin position="1"/>
        <end position="71"/>
    </location>
</feature>
<evidence type="ECO:0000313" key="3">
    <source>
        <dbReference type="Proteomes" id="UP000789359"/>
    </source>
</evidence>
<protein>
    <recommendedName>
        <fullName evidence="1">DNA replication/recombination mediator RecO N-terminal domain-containing protein</fullName>
    </recommendedName>
</protein>
<proteinExistence type="predicted"/>
<dbReference type="RefSeq" id="WP_230055976.1">
    <property type="nucleotide sequence ID" value="NZ_CAJHOE010000001.1"/>
</dbReference>
<keyword evidence="3" id="KW-1185">Reference proteome</keyword>
<gene>
    <name evidence="2" type="ORF">LMG8286_00167</name>
</gene>
<organism evidence="2 3">
    <name type="scientific">Campylobacter suis</name>
    <dbReference type="NCBI Taxonomy" id="2790657"/>
    <lineage>
        <taxon>Bacteria</taxon>
        <taxon>Pseudomonadati</taxon>
        <taxon>Campylobacterota</taxon>
        <taxon>Epsilonproteobacteria</taxon>
        <taxon>Campylobacterales</taxon>
        <taxon>Campylobacteraceae</taxon>
        <taxon>Campylobacter</taxon>
    </lineage>
</organism>
<dbReference type="Pfam" id="PF13114">
    <property type="entry name" value="RecO_N_2"/>
    <property type="match status" value="1"/>
</dbReference>
<dbReference type="InterPro" id="IPR022572">
    <property type="entry name" value="DNA_rep/recomb_RecO_N"/>
</dbReference>